<protein>
    <recommendedName>
        <fullName evidence="4">Lipoprotein</fullName>
    </recommendedName>
</protein>
<dbReference type="Proteomes" id="UP001519535">
    <property type="component" value="Unassembled WGS sequence"/>
</dbReference>
<sequence length="86" mass="9152">MRIKALIVSAGIATALSNVACAHAEPSHFPDLSHYTPVNPNDYIITIDTPGISTYGTYFLTPGGVFCAIEPGMDGRCHSVVATRCR</sequence>
<keyword evidence="3" id="KW-1185">Reference proteome</keyword>
<feature type="signal peptide" evidence="1">
    <location>
        <begin position="1"/>
        <end position="24"/>
    </location>
</feature>
<evidence type="ECO:0000313" key="3">
    <source>
        <dbReference type="Proteomes" id="UP001519535"/>
    </source>
</evidence>
<proteinExistence type="predicted"/>
<dbReference type="EMBL" id="JAHCLR010000028">
    <property type="protein sequence ID" value="MBS9534752.1"/>
    <property type="molecule type" value="Genomic_DNA"/>
</dbReference>
<comment type="caution">
    <text evidence="2">The sequence shown here is derived from an EMBL/GenBank/DDBJ whole genome shotgun (WGS) entry which is preliminary data.</text>
</comment>
<feature type="chain" id="PRO_5046744942" description="Lipoprotein" evidence="1">
    <location>
        <begin position="25"/>
        <end position="86"/>
    </location>
</feature>
<keyword evidence="1" id="KW-0732">Signal</keyword>
<organism evidence="2 3">
    <name type="scientific">Mycolicibacter acidiphilus</name>
    <dbReference type="NCBI Taxonomy" id="2835306"/>
    <lineage>
        <taxon>Bacteria</taxon>
        <taxon>Bacillati</taxon>
        <taxon>Actinomycetota</taxon>
        <taxon>Actinomycetes</taxon>
        <taxon>Mycobacteriales</taxon>
        <taxon>Mycobacteriaceae</taxon>
        <taxon>Mycolicibacter</taxon>
    </lineage>
</organism>
<feature type="non-terminal residue" evidence="2">
    <location>
        <position position="86"/>
    </location>
</feature>
<accession>A0ABS5RKC9</accession>
<evidence type="ECO:0000256" key="1">
    <source>
        <dbReference type="SAM" id="SignalP"/>
    </source>
</evidence>
<evidence type="ECO:0000313" key="2">
    <source>
        <dbReference type="EMBL" id="MBS9534752.1"/>
    </source>
</evidence>
<gene>
    <name evidence="2" type="ORF">KIH27_14255</name>
</gene>
<reference evidence="2 3" key="1">
    <citation type="submission" date="2021-05" db="EMBL/GenBank/DDBJ databases">
        <title>Mycobacterium acidophilum sp. nov., an extremely acid-tolerant member of the genus Mycobacterium.</title>
        <authorList>
            <person name="Xia J."/>
        </authorList>
    </citation>
    <scope>NUCLEOTIDE SEQUENCE [LARGE SCALE GENOMIC DNA]</scope>
    <source>
        <strain evidence="2 3">M1</strain>
    </source>
</reference>
<name>A0ABS5RKC9_9MYCO</name>
<evidence type="ECO:0008006" key="4">
    <source>
        <dbReference type="Google" id="ProtNLM"/>
    </source>
</evidence>